<evidence type="ECO:0000256" key="5">
    <source>
        <dbReference type="ARBA" id="ARBA00022692"/>
    </source>
</evidence>
<dbReference type="InterPro" id="IPR001740">
    <property type="entry name" value="GPCR_2_EMR1-like_rcpt"/>
</dbReference>
<dbReference type="InterPro" id="IPR017981">
    <property type="entry name" value="GPCR_2-like_7TM"/>
</dbReference>
<evidence type="ECO:0000256" key="7">
    <source>
        <dbReference type="ARBA" id="ARBA00022737"/>
    </source>
</evidence>
<dbReference type="PRINTS" id="PR01128">
    <property type="entry name" value="EMR1HORMONER"/>
</dbReference>
<evidence type="ECO:0000256" key="16">
    <source>
        <dbReference type="PROSITE-ProRule" id="PRU00076"/>
    </source>
</evidence>
<dbReference type="PROSITE" id="PS50261">
    <property type="entry name" value="G_PROTEIN_RECEP_F2_4"/>
    <property type="match status" value="1"/>
</dbReference>
<keyword evidence="15" id="KW-0807">Transducer</keyword>
<dbReference type="InterPro" id="IPR001881">
    <property type="entry name" value="EGF-like_Ca-bd_dom"/>
</dbReference>
<dbReference type="CDD" id="cd00054">
    <property type="entry name" value="EGF_CA"/>
    <property type="match status" value="4"/>
</dbReference>
<dbReference type="GO" id="GO:0007189">
    <property type="term" value="P:adenylate cyclase-activating G protein-coupled receptor signaling pathway"/>
    <property type="evidence" value="ECO:0007669"/>
    <property type="project" value="TreeGrafter"/>
</dbReference>
<dbReference type="Pfam" id="PF01825">
    <property type="entry name" value="GPS"/>
    <property type="match status" value="1"/>
</dbReference>
<evidence type="ECO:0000256" key="3">
    <source>
        <dbReference type="ARBA" id="ARBA00022475"/>
    </source>
</evidence>
<keyword evidence="12" id="KW-1015">Disulfide bond</keyword>
<name>A0A4W4HJX8_ELEEL</name>
<keyword evidence="7" id="KW-0677">Repeat</keyword>
<dbReference type="SMART" id="SM00181">
    <property type="entry name" value="EGF"/>
    <property type="match status" value="4"/>
</dbReference>
<comment type="similarity">
    <text evidence="2">Belongs to the G-protein coupled receptor 2 family. Adhesion G-protein coupled receptor (ADGR) subfamily.</text>
</comment>
<dbReference type="PROSITE" id="PS00010">
    <property type="entry name" value="ASX_HYDROXYL"/>
    <property type="match status" value="3"/>
</dbReference>
<dbReference type="Gene3D" id="2.10.25.10">
    <property type="entry name" value="Laminin"/>
    <property type="match status" value="4"/>
</dbReference>
<dbReference type="FunFam" id="2.10.25.10:FF:000068">
    <property type="entry name" value="Latent transforming growth factor beta binding protein 3"/>
    <property type="match status" value="1"/>
</dbReference>
<comment type="subcellular location">
    <subcellularLocation>
        <location evidence="1">Cell membrane</location>
        <topology evidence="1">Multi-pass membrane protein</topology>
    </subcellularLocation>
</comment>
<feature type="domain" description="G-protein coupled receptors family 2 profile 2" evidence="21">
    <location>
        <begin position="463"/>
        <end position="704"/>
    </location>
</feature>
<evidence type="ECO:0000256" key="9">
    <source>
        <dbReference type="ARBA" id="ARBA00022989"/>
    </source>
</evidence>
<evidence type="ECO:0000313" key="22">
    <source>
        <dbReference type="Ensembl" id="ENSEEEP00000049491.2"/>
    </source>
</evidence>
<dbReference type="Pfam" id="PF07645">
    <property type="entry name" value="EGF_CA"/>
    <property type="match status" value="4"/>
</dbReference>
<evidence type="ECO:0000256" key="6">
    <source>
        <dbReference type="ARBA" id="ARBA00022729"/>
    </source>
</evidence>
<feature type="transmembrane region" description="Helical" evidence="17">
    <location>
        <begin position="680"/>
        <end position="702"/>
    </location>
</feature>
<feature type="domain" description="EGF-like" evidence="19">
    <location>
        <begin position="154"/>
        <end position="197"/>
    </location>
</feature>
<dbReference type="GO" id="GO:0007166">
    <property type="term" value="P:cell surface receptor signaling pathway"/>
    <property type="evidence" value="ECO:0007669"/>
    <property type="project" value="InterPro"/>
</dbReference>
<dbReference type="FunFam" id="2.10.25.10:FF:000038">
    <property type="entry name" value="Fibrillin 2"/>
    <property type="match status" value="3"/>
</dbReference>
<feature type="transmembrane region" description="Helical" evidence="17">
    <location>
        <begin position="650"/>
        <end position="674"/>
    </location>
</feature>
<protein>
    <submittedName>
        <fullName evidence="22">Uncharacterized protein</fullName>
    </submittedName>
</protein>
<dbReference type="SMART" id="SM00179">
    <property type="entry name" value="EGF_CA"/>
    <property type="match status" value="4"/>
</dbReference>
<feature type="signal peptide" evidence="18">
    <location>
        <begin position="1"/>
        <end position="17"/>
    </location>
</feature>
<reference evidence="22" key="4">
    <citation type="submission" date="2025-08" db="UniProtKB">
        <authorList>
            <consortium name="Ensembl"/>
        </authorList>
    </citation>
    <scope>IDENTIFICATION</scope>
</reference>
<evidence type="ECO:0000256" key="12">
    <source>
        <dbReference type="ARBA" id="ARBA00023157"/>
    </source>
</evidence>
<dbReference type="GO" id="GO:0005509">
    <property type="term" value="F:calcium ion binding"/>
    <property type="evidence" value="ECO:0007669"/>
    <property type="project" value="InterPro"/>
</dbReference>
<gene>
    <name evidence="22" type="primary">LOC113582845</name>
</gene>
<dbReference type="InterPro" id="IPR000832">
    <property type="entry name" value="GPCR_2_secretin-like"/>
</dbReference>
<feature type="transmembrane region" description="Helical" evidence="17">
    <location>
        <begin position="469"/>
        <end position="488"/>
    </location>
</feature>
<dbReference type="SUPFAM" id="SSF57184">
    <property type="entry name" value="Growth factor receptor domain"/>
    <property type="match status" value="1"/>
</dbReference>
<dbReference type="Proteomes" id="UP000314983">
    <property type="component" value="Chromosome 16"/>
</dbReference>
<dbReference type="GO" id="GO:0030855">
    <property type="term" value="P:epithelial cell differentiation"/>
    <property type="evidence" value="ECO:0007669"/>
    <property type="project" value="UniProtKB-ARBA"/>
</dbReference>
<dbReference type="GO" id="GO:0005886">
    <property type="term" value="C:plasma membrane"/>
    <property type="evidence" value="ECO:0007669"/>
    <property type="project" value="UniProtKB-SubCell"/>
</dbReference>
<feature type="domain" description="EGF-like" evidence="19">
    <location>
        <begin position="82"/>
        <end position="124"/>
    </location>
</feature>
<keyword evidence="3" id="KW-1003">Cell membrane</keyword>
<feature type="chain" id="PRO_5044216429" evidence="18">
    <location>
        <begin position="18"/>
        <end position="734"/>
    </location>
</feature>
<evidence type="ECO:0000256" key="10">
    <source>
        <dbReference type="ARBA" id="ARBA00023040"/>
    </source>
</evidence>
<feature type="domain" description="EGF-like" evidence="19">
    <location>
        <begin position="34"/>
        <end position="72"/>
    </location>
</feature>
<dbReference type="Ensembl" id="ENSEEET00000050029.2">
    <property type="protein sequence ID" value="ENSEEEP00000049491.2"/>
    <property type="gene ID" value="ENSEEEG00000023266.2"/>
</dbReference>
<evidence type="ECO:0000259" key="21">
    <source>
        <dbReference type="PROSITE" id="PS50261"/>
    </source>
</evidence>
<reference evidence="22" key="3">
    <citation type="submission" date="2020-05" db="EMBL/GenBank/DDBJ databases">
        <title>Electrophorus electricus (electric eel) genome, fEleEle1, primary haplotype.</title>
        <authorList>
            <person name="Myers G."/>
            <person name="Meyer A."/>
            <person name="Fedrigo O."/>
            <person name="Formenti G."/>
            <person name="Rhie A."/>
            <person name="Tracey A."/>
            <person name="Sims Y."/>
            <person name="Jarvis E.D."/>
        </authorList>
    </citation>
    <scope>NUCLEOTIDE SEQUENCE [LARGE SCALE GENOMIC DNA]</scope>
</reference>
<keyword evidence="23" id="KW-1185">Reference proteome</keyword>
<dbReference type="PROSITE" id="PS50026">
    <property type="entry name" value="EGF_3"/>
    <property type="match status" value="3"/>
</dbReference>
<evidence type="ECO:0000256" key="8">
    <source>
        <dbReference type="ARBA" id="ARBA00022837"/>
    </source>
</evidence>
<dbReference type="SUPFAM" id="SSF57196">
    <property type="entry name" value="EGF/Laminin"/>
    <property type="match status" value="1"/>
</dbReference>
<dbReference type="InterPro" id="IPR000203">
    <property type="entry name" value="GPS"/>
</dbReference>
<dbReference type="PROSITE" id="PS01187">
    <property type="entry name" value="EGF_CA"/>
    <property type="match status" value="2"/>
</dbReference>
<proteinExistence type="inferred from homology"/>
<dbReference type="SMART" id="SM00303">
    <property type="entry name" value="GPS"/>
    <property type="match status" value="1"/>
</dbReference>
<keyword evidence="11 17" id="KW-0472">Membrane</keyword>
<evidence type="ECO:0000256" key="13">
    <source>
        <dbReference type="ARBA" id="ARBA00023170"/>
    </source>
</evidence>
<keyword evidence="6 18" id="KW-0732">Signal</keyword>
<dbReference type="PRINTS" id="PR00249">
    <property type="entry name" value="GPCRSECRETIN"/>
</dbReference>
<dbReference type="InterPro" id="IPR000152">
    <property type="entry name" value="EGF-type_Asp/Asn_hydroxyl_site"/>
</dbReference>
<evidence type="ECO:0000313" key="23">
    <source>
        <dbReference type="Proteomes" id="UP000314983"/>
    </source>
</evidence>
<dbReference type="PROSITE" id="PS50221">
    <property type="entry name" value="GAIN_B"/>
    <property type="match status" value="1"/>
</dbReference>
<dbReference type="InterPro" id="IPR057244">
    <property type="entry name" value="GAIN_B"/>
</dbReference>
<evidence type="ECO:0000256" key="4">
    <source>
        <dbReference type="ARBA" id="ARBA00022536"/>
    </source>
</evidence>
<dbReference type="InterPro" id="IPR049883">
    <property type="entry name" value="NOTCH1_EGF-like"/>
</dbReference>
<evidence type="ECO:0000256" key="2">
    <source>
        <dbReference type="ARBA" id="ARBA00007343"/>
    </source>
</evidence>
<dbReference type="AlphaFoldDB" id="A0A4W4HJX8"/>
<evidence type="ECO:0000259" key="20">
    <source>
        <dbReference type="PROSITE" id="PS50221"/>
    </source>
</evidence>
<keyword evidence="5 17" id="KW-0812">Transmembrane</keyword>
<feature type="transmembrane region" description="Helical" evidence="17">
    <location>
        <begin position="566"/>
        <end position="586"/>
    </location>
</feature>
<reference evidence="22" key="5">
    <citation type="submission" date="2025-09" db="UniProtKB">
        <authorList>
            <consortium name="Ensembl"/>
        </authorList>
    </citation>
    <scope>IDENTIFICATION</scope>
</reference>
<evidence type="ECO:0000256" key="18">
    <source>
        <dbReference type="SAM" id="SignalP"/>
    </source>
</evidence>
<keyword evidence="10" id="KW-0297">G-protein coupled receptor</keyword>
<reference evidence="23" key="2">
    <citation type="journal article" date="2017" name="Sci. Adv.">
        <title>A tail of two voltages: Proteomic comparison of the three electric organs of the electric eel.</title>
        <authorList>
            <person name="Traeger L.L."/>
            <person name="Sabat G."/>
            <person name="Barrett-Wilt G.A."/>
            <person name="Wells G.B."/>
            <person name="Sussman M.R."/>
        </authorList>
    </citation>
    <scope>NUCLEOTIDE SEQUENCE [LARGE SCALE GENOMIC DNA]</scope>
</reference>
<dbReference type="InterPro" id="IPR000742">
    <property type="entry name" value="EGF"/>
</dbReference>
<feature type="transmembrane region" description="Helical" evidence="17">
    <location>
        <begin position="527"/>
        <end position="546"/>
    </location>
</feature>
<evidence type="ECO:0000256" key="15">
    <source>
        <dbReference type="ARBA" id="ARBA00023224"/>
    </source>
</evidence>
<feature type="domain" description="GAIN-B" evidence="20">
    <location>
        <begin position="273"/>
        <end position="458"/>
    </location>
</feature>
<keyword evidence="4 16" id="KW-0245">EGF-like domain</keyword>
<comment type="caution">
    <text evidence="16">Lacks conserved residue(s) required for the propagation of feature annotation.</text>
</comment>
<dbReference type="InterPro" id="IPR046338">
    <property type="entry name" value="GAIN_dom_sf"/>
</dbReference>
<keyword evidence="9 17" id="KW-1133">Transmembrane helix</keyword>
<evidence type="ECO:0000259" key="19">
    <source>
        <dbReference type="PROSITE" id="PS50026"/>
    </source>
</evidence>
<organism evidence="22 23">
    <name type="scientific">Electrophorus electricus</name>
    <name type="common">Electric eel</name>
    <name type="synonym">Gymnotus electricus</name>
    <dbReference type="NCBI Taxonomy" id="8005"/>
    <lineage>
        <taxon>Eukaryota</taxon>
        <taxon>Metazoa</taxon>
        <taxon>Chordata</taxon>
        <taxon>Craniata</taxon>
        <taxon>Vertebrata</taxon>
        <taxon>Euteleostomi</taxon>
        <taxon>Actinopterygii</taxon>
        <taxon>Neopterygii</taxon>
        <taxon>Teleostei</taxon>
        <taxon>Ostariophysi</taxon>
        <taxon>Gymnotiformes</taxon>
        <taxon>Gymnotoidei</taxon>
        <taxon>Gymnotidae</taxon>
        <taxon>Electrophorus</taxon>
    </lineage>
</organism>
<feature type="transmembrane region" description="Helical" evidence="17">
    <location>
        <begin position="606"/>
        <end position="629"/>
    </location>
</feature>
<keyword evidence="13" id="KW-0675">Receptor</keyword>
<dbReference type="Gene3D" id="2.60.220.50">
    <property type="match status" value="1"/>
</dbReference>
<feature type="transmembrane region" description="Helical" evidence="17">
    <location>
        <begin position="500"/>
        <end position="521"/>
    </location>
</feature>
<sequence>IGFSFLGLLLVVSLVQAEPHCHMGYQKNGTQCTDEDECQNEDGLCGNYSKCHNTKGSYYCTCHQGFTSRTPNFTAVSGQCNDINECNVKRCLENMKCVNTIGSYKCVCSPGYKKSTESDADECEIAPSVCEHGICSNTPGTFTCSCPQGFRNQDIDECDSEEHVCGENGVCSNSVGSYHCQCNHGYSNYGNNQTKCTECTNLINSLSLSLSQADIVMSRLLSMLMSTCQSLSSQKEQQPTGKEHTGETLLKVHTHTLLDQSVALNTFLGVVEDTMHLISPQLNQPLTKIHNNVSEVWLAVRKERTPPNGSVLLSMDDVHLNISWETAVGASYPGYAYVALLSYKGLNSSGSSVRVSEELEKDQKNATYQLNSRMVTALVSNPDTQTLAQPVTLTFKHLQEGAVSEELNYSCVYWEETPSGGVWSGRGCMKAELNSTHAVCTWSHLSSFAVLMALYPIKESFELVWTTRVGLAVSLVCLLVCIFTFRFCRPIQGTRTTIHLHLCVCLFIADLLFLFFISSTSNKVSCAFVASLLHFFFLAAFCWMLLEGVQLYRMVVLVFHTTLRPLYMFAVGYGVPLAIVVISAAAFSQGYGTDRHCWLSLEEDFIWSFFAPVCIIIILNSFFFVITIWKLAGKFSTLNPDFSKLKKLRSFVVTAVAQLCVLGGMWVFGCFLFQEQGTLVMSYLFTLLNSLQGALIFIMYCLMSKTVRHSLKHFCPHSYIHTHGLNICSTCSVL</sequence>
<evidence type="ECO:0000256" key="17">
    <source>
        <dbReference type="SAM" id="Phobius"/>
    </source>
</evidence>
<evidence type="ECO:0000256" key="11">
    <source>
        <dbReference type="ARBA" id="ARBA00023136"/>
    </source>
</evidence>
<dbReference type="InterPro" id="IPR018097">
    <property type="entry name" value="EGF_Ca-bd_CS"/>
</dbReference>
<accession>A0A4W4HJX8</accession>
<reference evidence="23" key="1">
    <citation type="journal article" date="2014" name="Science">
        <title>Nonhuman genetics. Genomic basis for the convergent evolution of electric organs.</title>
        <authorList>
            <person name="Gallant J.R."/>
            <person name="Traeger L.L."/>
            <person name="Volkening J.D."/>
            <person name="Moffett H."/>
            <person name="Chen P.H."/>
            <person name="Novina C.D."/>
            <person name="Phillips G.N.Jr."/>
            <person name="Anand R."/>
            <person name="Wells G.B."/>
            <person name="Pinch M."/>
            <person name="Guth R."/>
            <person name="Unguez G.A."/>
            <person name="Albert J.S."/>
            <person name="Zakon H.H."/>
            <person name="Samanta M.P."/>
            <person name="Sussman M.R."/>
        </authorList>
    </citation>
    <scope>NUCLEOTIDE SEQUENCE [LARGE SCALE GENOMIC DNA]</scope>
</reference>
<dbReference type="GeneTree" id="ENSGT00940000165798"/>
<evidence type="ECO:0000256" key="14">
    <source>
        <dbReference type="ARBA" id="ARBA00023180"/>
    </source>
</evidence>
<keyword evidence="8" id="KW-0106">Calcium</keyword>
<dbReference type="InterPro" id="IPR009030">
    <property type="entry name" value="Growth_fac_rcpt_cys_sf"/>
</dbReference>
<dbReference type="Gene3D" id="1.20.1070.10">
    <property type="entry name" value="Rhodopsin 7-helix transmembrane proteins"/>
    <property type="match status" value="1"/>
</dbReference>
<keyword evidence="14" id="KW-0325">Glycoprotein</keyword>
<dbReference type="Pfam" id="PF00002">
    <property type="entry name" value="7tm_2"/>
    <property type="match status" value="1"/>
</dbReference>
<evidence type="ECO:0000256" key="1">
    <source>
        <dbReference type="ARBA" id="ARBA00004651"/>
    </source>
</evidence>
<dbReference type="FunFam" id="1.20.1070.10:FF:000054">
    <property type="entry name" value="Adhesion G protein-coupled receptor E3"/>
    <property type="match status" value="1"/>
</dbReference>
<dbReference type="PANTHER" id="PTHR12011">
    <property type="entry name" value="ADHESION G-PROTEIN COUPLED RECEPTOR"/>
    <property type="match status" value="1"/>
</dbReference>
<dbReference type="PANTHER" id="PTHR12011:SF433">
    <property type="entry name" value="ADHESION G PROTEIN-COUPLED RECEPTOR E1-LIKE-RELATED"/>
    <property type="match status" value="1"/>
</dbReference>
<dbReference type="GO" id="GO:0004930">
    <property type="term" value="F:G protein-coupled receptor activity"/>
    <property type="evidence" value="ECO:0007669"/>
    <property type="project" value="UniProtKB-KW"/>
</dbReference>